<dbReference type="SUPFAM" id="SSF46689">
    <property type="entry name" value="Homeodomain-like"/>
    <property type="match status" value="1"/>
</dbReference>
<name>A0A0E4H064_MYCLN</name>
<dbReference type="EMBL" id="CTEE01000001">
    <property type="protein sequence ID" value="CQD18015.1"/>
    <property type="molecule type" value="Genomic_DNA"/>
</dbReference>
<dbReference type="InterPro" id="IPR050109">
    <property type="entry name" value="HTH-type_TetR-like_transc_reg"/>
</dbReference>
<dbReference type="PANTHER" id="PTHR30055:SF234">
    <property type="entry name" value="HTH-TYPE TRANSCRIPTIONAL REGULATOR BETI"/>
    <property type="match status" value="1"/>
</dbReference>
<evidence type="ECO:0000256" key="1">
    <source>
        <dbReference type="ARBA" id="ARBA00023015"/>
    </source>
</evidence>
<dbReference type="Proteomes" id="UP000199251">
    <property type="component" value="Unassembled WGS sequence"/>
</dbReference>
<proteinExistence type="predicted"/>
<dbReference type="PANTHER" id="PTHR30055">
    <property type="entry name" value="HTH-TYPE TRANSCRIPTIONAL REGULATOR RUTR"/>
    <property type="match status" value="1"/>
</dbReference>
<gene>
    <name evidence="6" type="ORF">BN1232_04087</name>
</gene>
<sequence length="205" mass="21665">MTIAAARPQRPAGDVTRRRLLDSGRRVFAEKGFAGAGTQEIVADAGVAPTALYHHFGNKLGLFVAVGGEVYDIFIDHLGASIASAQSFDDRLNALLRASGELHRSDPTLAPLTFTVQLEVARSEKIRAAMVPTLMSFSTFVTDLARTAPADLTASVGVRGVTLAIVGLLQGMGSLGATLHDPDDLVATTVVLRRLLSGRTDQADR</sequence>
<dbReference type="PROSITE" id="PS50977">
    <property type="entry name" value="HTH_TETR_2"/>
    <property type="match status" value="1"/>
</dbReference>
<feature type="DNA-binding region" description="H-T-H motif" evidence="4">
    <location>
        <begin position="37"/>
        <end position="56"/>
    </location>
</feature>
<dbReference type="Pfam" id="PF00440">
    <property type="entry name" value="TetR_N"/>
    <property type="match status" value="1"/>
</dbReference>
<dbReference type="STRING" id="141349.BN1232_04087"/>
<keyword evidence="1" id="KW-0805">Transcription regulation</keyword>
<accession>A0A0E4H064</accession>
<reference evidence="6 7" key="1">
    <citation type="submission" date="2015-03" db="EMBL/GenBank/DDBJ databases">
        <authorList>
            <person name="Urmite Genomes"/>
        </authorList>
    </citation>
    <scope>NUCLEOTIDE SEQUENCE [LARGE SCALE GENOMIC DNA]</scope>
    <source>
        <strain evidence="6 7">CSUR P1491</strain>
    </source>
</reference>
<evidence type="ECO:0000313" key="7">
    <source>
        <dbReference type="Proteomes" id="UP000199251"/>
    </source>
</evidence>
<dbReference type="PRINTS" id="PR00455">
    <property type="entry name" value="HTHTETR"/>
</dbReference>
<dbReference type="AlphaFoldDB" id="A0A0E4H064"/>
<organism evidence="6 7">
    <name type="scientific">Mycobacterium lentiflavum</name>
    <dbReference type="NCBI Taxonomy" id="141349"/>
    <lineage>
        <taxon>Bacteria</taxon>
        <taxon>Bacillati</taxon>
        <taxon>Actinomycetota</taxon>
        <taxon>Actinomycetes</taxon>
        <taxon>Mycobacteriales</taxon>
        <taxon>Mycobacteriaceae</taxon>
        <taxon>Mycobacterium</taxon>
        <taxon>Mycobacterium simiae complex</taxon>
    </lineage>
</organism>
<feature type="domain" description="HTH tetR-type" evidence="5">
    <location>
        <begin position="14"/>
        <end position="74"/>
    </location>
</feature>
<evidence type="ECO:0000256" key="4">
    <source>
        <dbReference type="PROSITE-ProRule" id="PRU00335"/>
    </source>
</evidence>
<evidence type="ECO:0000256" key="2">
    <source>
        <dbReference type="ARBA" id="ARBA00023125"/>
    </source>
</evidence>
<dbReference type="Gene3D" id="1.10.357.10">
    <property type="entry name" value="Tetracycline Repressor, domain 2"/>
    <property type="match status" value="1"/>
</dbReference>
<dbReference type="RefSeq" id="WP_175364491.1">
    <property type="nucleotide sequence ID" value="NZ_CTEE01000001.1"/>
</dbReference>
<evidence type="ECO:0000259" key="5">
    <source>
        <dbReference type="PROSITE" id="PS50977"/>
    </source>
</evidence>
<protein>
    <submittedName>
        <fullName evidence="6">TetR family transcriptional regulator</fullName>
    </submittedName>
</protein>
<dbReference type="InterPro" id="IPR001647">
    <property type="entry name" value="HTH_TetR"/>
</dbReference>
<keyword evidence="2 4" id="KW-0238">DNA-binding</keyword>
<dbReference type="GO" id="GO:0000976">
    <property type="term" value="F:transcription cis-regulatory region binding"/>
    <property type="evidence" value="ECO:0007669"/>
    <property type="project" value="TreeGrafter"/>
</dbReference>
<dbReference type="InterPro" id="IPR009057">
    <property type="entry name" value="Homeodomain-like_sf"/>
</dbReference>
<evidence type="ECO:0000313" key="6">
    <source>
        <dbReference type="EMBL" id="CQD18015.1"/>
    </source>
</evidence>
<dbReference type="GO" id="GO:0003700">
    <property type="term" value="F:DNA-binding transcription factor activity"/>
    <property type="evidence" value="ECO:0007669"/>
    <property type="project" value="TreeGrafter"/>
</dbReference>
<evidence type="ECO:0000256" key="3">
    <source>
        <dbReference type="ARBA" id="ARBA00023163"/>
    </source>
</evidence>
<keyword evidence="3" id="KW-0804">Transcription</keyword>